<name>A0A9D4RL68_DREPO</name>
<evidence type="ECO:0000313" key="3">
    <source>
        <dbReference type="Proteomes" id="UP000828390"/>
    </source>
</evidence>
<sequence length="83" mass="9005">ASDGKRHEERHQLAREPSKNPNINIGDRAHRHGGDDGFGEQPGTLVLGVGVATPDDGLTQHLHEALMGLVIRINNHSVNTLCR</sequence>
<feature type="non-terminal residue" evidence="2">
    <location>
        <position position="83"/>
    </location>
</feature>
<comment type="caution">
    <text evidence="2">The sequence shown here is derived from an EMBL/GenBank/DDBJ whole genome shotgun (WGS) entry which is preliminary data.</text>
</comment>
<organism evidence="2 3">
    <name type="scientific">Dreissena polymorpha</name>
    <name type="common">Zebra mussel</name>
    <name type="synonym">Mytilus polymorpha</name>
    <dbReference type="NCBI Taxonomy" id="45954"/>
    <lineage>
        <taxon>Eukaryota</taxon>
        <taxon>Metazoa</taxon>
        <taxon>Spiralia</taxon>
        <taxon>Lophotrochozoa</taxon>
        <taxon>Mollusca</taxon>
        <taxon>Bivalvia</taxon>
        <taxon>Autobranchia</taxon>
        <taxon>Heteroconchia</taxon>
        <taxon>Euheterodonta</taxon>
        <taxon>Imparidentia</taxon>
        <taxon>Neoheterodontei</taxon>
        <taxon>Myida</taxon>
        <taxon>Dreissenoidea</taxon>
        <taxon>Dreissenidae</taxon>
        <taxon>Dreissena</taxon>
    </lineage>
</organism>
<proteinExistence type="predicted"/>
<dbReference type="EMBL" id="JAIWYP010000002">
    <property type="protein sequence ID" value="KAH3872896.1"/>
    <property type="molecule type" value="Genomic_DNA"/>
</dbReference>
<evidence type="ECO:0000256" key="1">
    <source>
        <dbReference type="SAM" id="MobiDB-lite"/>
    </source>
</evidence>
<protein>
    <submittedName>
        <fullName evidence="2">Uncharacterized protein</fullName>
    </submittedName>
</protein>
<dbReference type="Proteomes" id="UP000828390">
    <property type="component" value="Unassembled WGS sequence"/>
</dbReference>
<keyword evidence="3" id="KW-1185">Reference proteome</keyword>
<feature type="compositionally biased region" description="Basic and acidic residues" evidence="1">
    <location>
        <begin position="1"/>
        <end position="18"/>
    </location>
</feature>
<reference evidence="2" key="2">
    <citation type="submission" date="2020-11" db="EMBL/GenBank/DDBJ databases">
        <authorList>
            <person name="McCartney M.A."/>
            <person name="Auch B."/>
            <person name="Kono T."/>
            <person name="Mallez S."/>
            <person name="Becker A."/>
            <person name="Gohl D.M."/>
            <person name="Silverstein K.A.T."/>
            <person name="Koren S."/>
            <person name="Bechman K.B."/>
            <person name="Herman A."/>
            <person name="Abrahante J.E."/>
            <person name="Garbe J."/>
        </authorList>
    </citation>
    <scope>NUCLEOTIDE SEQUENCE</scope>
    <source>
        <strain evidence="2">Duluth1</strain>
        <tissue evidence="2">Whole animal</tissue>
    </source>
</reference>
<accession>A0A9D4RL68</accession>
<reference evidence="2" key="1">
    <citation type="journal article" date="2019" name="bioRxiv">
        <title>The Genome of the Zebra Mussel, Dreissena polymorpha: A Resource for Invasive Species Research.</title>
        <authorList>
            <person name="McCartney M.A."/>
            <person name="Auch B."/>
            <person name="Kono T."/>
            <person name="Mallez S."/>
            <person name="Zhang Y."/>
            <person name="Obille A."/>
            <person name="Becker A."/>
            <person name="Abrahante J.E."/>
            <person name="Garbe J."/>
            <person name="Badalamenti J.P."/>
            <person name="Herman A."/>
            <person name="Mangelson H."/>
            <person name="Liachko I."/>
            <person name="Sullivan S."/>
            <person name="Sone E.D."/>
            <person name="Koren S."/>
            <person name="Silverstein K.A.T."/>
            <person name="Beckman K.B."/>
            <person name="Gohl D.M."/>
        </authorList>
    </citation>
    <scope>NUCLEOTIDE SEQUENCE</scope>
    <source>
        <strain evidence="2">Duluth1</strain>
        <tissue evidence="2">Whole animal</tissue>
    </source>
</reference>
<gene>
    <name evidence="2" type="ORF">DPMN_036119</name>
</gene>
<dbReference type="AlphaFoldDB" id="A0A9D4RL68"/>
<evidence type="ECO:0000313" key="2">
    <source>
        <dbReference type="EMBL" id="KAH3872896.1"/>
    </source>
</evidence>
<feature type="region of interest" description="Disordered" evidence="1">
    <location>
        <begin position="1"/>
        <end position="41"/>
    </location>
</feature>